<feature type="repeat" description="ANK" evidence="3">
    <location>
        <begin position="207"/>
        <end position="239"/>
    </location>
</feature>
<dbReference type="Proteomes" id="UP000002630">
    <property type="component" value="Linkage Group LG04"/>
</dbReference>
<keyword evidence="6" id="KW-1185">Reference proteome</keyword>
<dbReference type="InterPro" id="IPR036770">
    <property type="entry name" value="Ankyrin_rpt-contain_sf"/>
</dbReference>
<dbReference type="eggNOG" id="KOG4177">
    <property type="taxonomic scope" value="Eukaryota"/>
</dbReference>
<sequence length="511" mass="54863">MPGSNREEEDRSRLVGFEIEIFKLLRREATPEQWKEWLRAPLEHAAAEGNLDLFTRLMDAGANTEAGWRGCHGRTLLGAAALGRSEKMIRTLLTAGATDDVNVLFGGESESALHVAAARGADDTCRALMIAGADPNVRDRVGRSPLHVAAEAGHHRVAGSLLLNKSDVDARTAYRETPLHLADSEGQALCISELLLGGADKDVVDGYGQTPLFRAATNNHPKAVEELLAAGANCGLRSMCTNGSRCSPLEIAAGRGHADVLKALLDKRSSEVDTANDLGWAALHYVASFDETVRDKGDAVRVLLGAGADVNVKGTNDSCATPLHLAVNRWMTSTGTICALLEGGANINARTAGDDTPLHIACTRLRGSVVELLLRWGADEKLPNNDGDTPADVVGVLEQNDLDDEEREADNQRIHRMLARAPADRSWRRRGWLVLSRSCPTRVHIANGSSSSSSISRINGNSAKVARVSGQGSSRDDEETEDQMMVDLRDLVGRLVGLEAEGLFRLVVGFL</sequence>
<dbReference type="InParanoid" id="D8LQN0"/>
<dbReference type="PRINTS" id="PR01415">
    <property type="entry name" value="ANKYRIN"/>
</dbReference>
<proteinExistence type="predicted"/>
<dbReference type="Pfam" id="PF00023">
    <property type="entry name" value="Ank"/>
    <property type="match status" value="1"/>
</dbReference>
<feature type="repeat" description="ANK" evidence="3">
    <location>
        <begin position="108"/>
        <end position="140"/>
    </location>
</feature>
<evidence type="ECO:0000256" key="2">
    <source>
        <dbReference type="ARBA" id="ARBA00023043"/>
    </source>
</evidence>
<dbReference type="Pfam" id="PF12796">
    <property type="entry name" value="Ank_2"/>
    <property type="match status" value="2"/>
</dbReference>
<evidence type="ECO:0000256" key="3">
    <source>
        <dbReference type="PROSITE-ProRule" id="PRU00023"/>
    </source>
</evidence>
<evidence type="ECO:0000313" key="6">
    <source>
        <dbReference type="Proteomes" id="UP000002630"/>
    </source>
</evidence>
<feature type="repeat" description="ANK" evidence="3">
    <location>
        <begin position="141"/>
        <end position="173"/>
    </location>
</feature>
<feature type="repeat" description="ANK" evidence="3">
    <location>
        <begin position="174"/>
        <end position="206"/>
    </location>
</feature>
<organism evidence="5 6">
    <name type="scientific">Ectocarpus siliculosus</name>
    <name type="common">Brown alga</name>
    <name type="synonym">Conferva siliculosa</name>
    <dbReference type="NCBI Taxonomy" id="2880"/>
    <lineage>
        <taxon>Eukaryota</taxon>
        <taxon>Sar</taxon>
        <taxon>Stramenopiles</taxon>
        <taxon>Ochrophyta</taxon>
        <taxon>PX clade</taxon>
        <taxon>Phaeophyceae</taxon>
        <taxon>Ectocarpales</taxon>
        <taxon>Ectocarpaceae</taxon>
        <taxon>Ectocarpus</taxon>
    </lineage>
</organism>
<dbReference type="SUPFAM" id="SSF48403">
    <property type="entry name" value="Ankyrin repeat"/>
    <property type="match status" value="1"/>
</dbReference>
<feature type="compositionally biased region" description="Low complexity" evidence="4">
    <location>
        <begin position="446"/>
        <end position="463"/>
    </location>
</feature>
<feature type="region of interest" description="Disordered" evidence="4">
    <location>
        <begin position="446"/>
        <end position="482"/>
    </location>
</feature>
<dbReference type="STRING" id="2880.D8LQN0"/>
<evidence type="ECO:0000313" key="5">
    <source>
        <dbReference type="EMBL" id="CBN78794.1"/>
    </source>
</evidence>
<dbReference type="EMBL" id="FN648818">
    <property type="protein sequence ID" value="CBN78794.1"/>
    <property type="molecule type" value="Genomic_DNA"/>
</dbReference>
<dbReference type="Gene3D" id="1.25.40.20">
    <property type="entry name" value="Ankyrin repeat-containing domain"/>
    <property type="match status" value="3"/>
</dbReference>
<protein>
    <submittedName>
        <fullName evidence="5">Ankyrin repeat protein</fullName>
    </submittedName>
</protein>
<evidence type="ECO:0000256" key="4">
    <source>
        <dbReference type="SAM" id="MobiDB-lite"/>
    </source>
</evidence>
<gene>
    <name evidence="5" type="ORF">Esi_0006_0204</name>
</gene>
<feature type="repeat" description="ANK" evidence="3">
    <location>
        <begin position="318"/>
        <end position="352"/>
    </location>
</feature>
<keyword evidence="1" id="KW-0677">Repeat</keyword>
<accession>D8LQN0</accession>
<name>D8LQN0_ECTSI</name>
<dbReference type="SMART" id="SM00248">
    <property type="entry name" value="ANK"/>
    <property type="match status" value="10"/>
</dbReference>
<feature type="repeat" description="ANK" evidence="3">
    <location>
        <begin position="353"/>
        <end position="385"/>
    </location>
</feature>
<dbReference type="EMBL" id="FN649729">
    <property type="protein sequence ID" value="CBN78794.1"/>
    <property type="molecule type" value="Genomic_DNA"/>
</dbReference>
<evidence type="ECO:0000256" key="1">
    <source>
        <dbReference type="ARBA" id="ARBA00022737"/>
    </source>
</evidence>
<dbReference type="PROSITE" id="PS50297">
    <property type="entry name" value="ANK_REP_REGION"/>
    <property type="match status" value="5"/>
</dbReference>
<dbReference type="PROSITE" id="PS50088">
    <property type="entry name" value="ANK_REPEAT"/>
    <property type="match status" value="7"/>
</dbReference>
<dbReference type="OrthoDB" id="202635at2759"/>
<reference evidence="5 6" key="1">
    <citation type="journal article" date="2010" name="Nature">
        <title>The Ectocarpus genome and the independent evolution of multicellularity in brown algae.</title>
        <authorList>
            <person name="Cock J.M."/>
            <person name="Sterck L."/>
            <person name="Rouze P."/>
            <person name="Scornet D."/>
            <person name="Allen A.E."/>
            <person name="Amoutzias G."/>
            <person name="Anthouard V."/>
            <person name="Artiguenave F."/>
            <person name="Aury J.M."/>
            <person name="Badger J.H."/>
            <person name="Beszteri B."/>
            <person name="Billiau K."/>
            <person name="Bonnet E."/>
            <person name="Bothwell J.H."/>
            <person name="Bowler C."/>
            <person name="Boyen C."/>
            <person name="Brownlee C."/>
            <person name="Carrano C.J."/>
            <person name="Charrier B."/>
            <person name="Cho G.Y."/>
            <person name="Coelho S.M."/>
            <person name="Collen J."/>
            <person name="Corre E."/>
            <person name="Da Silva C."/>
            <person name="Delage L."/>
            <person name="Delaroque N."/>
            <person name="Dittami S.M."/>
            <person name="Doulbeau S."/>
            <person name="Elias M."/>
            <person name="Farnham G."/>
            <person name="Gachon C.M."/>
            <person name="Gschloessl B."/>
            <person name="Heesch S."/>
            <person name="Jabbari K."/>
            <person name="Jubin C."/>
            <person name="Kawai H."/>
            <person name="Kimura K."/>
            <person name="Kloareg B."/>
            <person name="Kupper F.C."/>
            <person name="Lang D."/>
            <person name="Le Bail A."/>
            <person name="Leblanc C."/>
            <person name="Lerouge P."/>
            <person name="Lohr M."/>
            <person name="Lopez P.J."/>
            <person name="Martens C."/>
            <person name="Maumus F."/>
            <person name="Michel G."/>
            <person name="Miranda-Saavedra D."/>
            <person name="Morales J."/>
            <person name="Moreau H."/>
            <person name="Motomura T."/>
            <person name="Nagasato C."/>
            <person name="Napoli C.A."/>
            <person name="Nelson D.R."/>
            <person name="Nyvall-Collen P."/>
            <person name="Peters A.F."/>
            <person name="Pommier C."/>
            <person name="Potin P."/>
            <person name="Poulain J."/>
            <person name="Quesneville H."/>
            <person name="Read B."/>
            <person name="Rensing S.A."/>
            <person name="Ritter A."/>
            <person name="Rousvoal S."/>
            <person name="Samanta M."/>
            <person name="Samson G."/>
            <person name="Schroeder D.C."/>
            <person name="Segurens B."/>
            <person name="Strittmatter M."/>
            <person name="Tonon T."/>
            <person name="Tregear J.W."/>
            <person name="Valentin K."/>
            <person name="von Dassow P."/>
            <person name="Yamagishi T."/>
            <person name="Van de Peer Y."/>
            <person name="Wincker P."/>
        </authorList>
    </citation>
    <scope>NUCLEOTIDE SEQUENCE [LARGE SCALE GENOMIC DNA]</scope>
    <source>
        <strain evidence="6">Ec32 / CCAP1310/4</strain>
    </source>
</reference>
<dbReference type="AlphaFoldDB" id="D8LQN0"/>
<dbReference type="InterPro" id="IPR002110">
    <property type="entry name" value="Ankyrin_rpt"/>
</dbReference>
<dbReference type="PANTHER" id="PTHR24171">
    <property type="entry name" value="ANKYRIN REPEAT DOMAIN-CONTAINING PROTEIN 39-RELATED"/>
    <property type="match status" value="1"/>
</dbReference>
<keyword evidence="2 3" id="KW-0040">ANK repeat</keyword>
<feature type="repeat" description="ANK" evidence="3">
    <location>
        <begin position="278"/>
        <end position="315"/>
    </location>
</feature>